<evidence type="ECO:0000313" key="2">
    <source>
        <dbReference type="Proteomes" id="UP000050525"/>
    </source>
</evidence>
<evidence type="ECO:0000313" key="1">
    <source>
        <dbReference type="EMBL" id="KYO17576.1"/>
    </source>
</evidence>
<gene>
    <name evidence="1" type="ORF">Y1Q_0000320</name>
</gene>
<comment type="caution">
    <text evidence="1">The sequence shown here is derived from an EMBL/GenBank/DDBJ whole genome shotgun (WGS) entry which is preliminary data.</text>
</comment>
<accession>A0A151LZA4</accession>
<name>A0A151LZA4_ALLMI</name>
<dbReference type="EMBL" id="AKHW03006964">
    <property type="protein sequence ID" value="KYO17576.1"/>
    <property type="molecule type" value="Genomic_DNA"/>
</dbReference>
<dbReference type="Proteomes" id="UP000050525">
    <property type="component" value="Unassembled WGS sequence"/>
</dbReference>
<protein>
    <submittedName>
        <fullName evidence="1">Uncharacterized protein</fullName>
    </submittedName>
</protein>
<organism evidence="1 2">
    <name type="scientific">Alligator mississippiensis</name>
    <name type="common">American alligator</name>
    <dbReference type="NCBI Taxonomy" id="8496"/>
    <lineage>
        <taxon>Eukaryota</taxon>
        <taxon>Metazoa</taxon>
        <taxon>Chordata</taxon>
        <taxon>Craniata</taxon>
        <taxon>Vertebrata</taxon>
        <taxon>Euteleostomi</taxon>
        <taxon>Archelosauria</taxon>
        <taxon>Archosauria</taxon>
        <taxon>Crocodylia</taxon>
        <taxon>Alligatoridae</taxon>
        <taxon>Alligatorinae</taxon>
        <taxon>Alligator</taxon>
    </lineage>
</organism>
<dbReference type="AlphaFoldDB" id="A0A151LZA4"/>
<proteinExistence type="predicted"/>
<keyword evidence="2" id="KW-1185">Reference proteome</keyword>
<sequence length="89" mass="9809">MPAVVGQWGSLPCWAGIDMTQDGIDRQKKILCCKSVNCWNGYLISVLPILLYKEAGCTIEERLGRPPESPDTVIQLEIISTESSGEMPK</sequence>
<reference evidence="1 2" key="1">
    <citation type="journal article" date="2012" name="Genome Biol.">
        <title>Sequencing three crocodilian genomes to illuminate the evolution of archosaurs and amniotes.</title>
        <authorList>
            <person name="St John J.A."/>
            <person name="Braun E.L."/>
            <person name="Isberg S.R."/>
            <person name="Miles L.G."/>
            <person name="Chong A.Y."/>
            <person name="Gongora J."/>
            <person name="Dalzell P."/>
            <person name="Moran C."/>
            <person name="Bed'hom B."/>
            <person name="Abzhanov A."/>
            <person name="Burgess S.C."/>
            <person name="Cooksey A.M."/>
            <person name="Castoe T.A."/>
            <person name="Crawford N.G."/>
            <person name="Densmore L.D."/>
            <person name="Drew J.C."/>
            <person name="Edwards S.V."/>
            <person name="Faircloth B.C."/>
            <person name="Fujita M.K."/>
            <person name="Greenwold M.J."/>
            <person name="Hoffmann F.G."/>
            <person name="Howard J.M."/>
            <person name="Iguchi T."/>
            <person name="Janes D.E."/>
            <person name="Khan S.Y."/>
            <person name="Kohno S."/>
            <person name="de Koning A.J."/>
            <person name="Lance S.L."/>
            <person name="McCarthy F.M."/>
            <person name="McCormack J.E."/>
            <person name="Merchant M.E."/>
            <person name="Peterson D.G."/>
            <person name="Pollock D.D."/>
            <person name="Pourmand N."/>
            <person name="Raney B.J."/>
            <person name="Roessler K.A."/>
            <person name="Sanford J.R."/>
            <person name="Sawyer R.H."/>
            <person name="Schmidt C.J."/>
            <person name="Triplett E.W."/>
            <person name="Tuberville T.D."/>
            <person name="Venegas-Anaya M."/>
            <person name="Howard J.T."/>
            <person name="Jarvis E.D."/>
            <person name="Guillette L.J.Jr."/>
            <person name="Glenn T.C."/>
            <person name="Green R.E."/>
            <person name="Ray D.A."/>
        </authorList>
    </citation>
    <scope>NUCLEOTIDE SEQUENCE [LARGE SCALE GENOMIC DNA]</scope>
    <source>
        <strain evidence="1">KSC_2009_1</strain>
    </source>
</reference>